<evidence type="ECO:0000256" key="1">
    <source>
        <dbReference type="SAM" id="MobiDB-lite"/>
    </source>
</evidence>
<reference evidence="2" key="1">
    <citation type="journal article" date="2020" name="Fungal Divers.">
        <title>Resolving the Mortierellaceae phylogeny through synthesis of multi-gene phylogenetics and phylogenomics.</title>
        <authorList>
            <person name="Vandepol N."/>
            <person name="Liber J."/>
            <person name="Desiro A."/>
            <person name="Na H."/>
            <person name="Kennedy M."/>
            <person name="Barry K."/>
            <person name="Grigoriev I.V."/>
            <person name="Miller A.N."/>
            <person name="O'Donnell K."/>
            <person name="Stajich J.E."/>
            <person name="Bonito G."/>
        </authorList>
    </citation>
    <scope>NUCLEOTIDE SEQUENCE</scope>
    <source>
        <strain evidence="2">MES-2147</strain>
    </source>
</reference>
<sequence>MWVLAAIGGIVHPPNGMSNASCKVLPSGKETSDVYYLRACRAMKNRNKQVGGQYKLSMTPSQYRRAEKENEEGKTLKGAGEHEEELEPESSSQGGTSAIVEGNFSDQVYHDPIIPAPPMIASTPLSLPANHNPYLASELHIQQQQQQQHQYQLQQQQNAWTQQPAYVPY</sequence>
<dbReference type="OrthoDB" id="2437165at2759"/>
<evidence type="ECO:0000313" key="3">
    <source>
        <dbReference type="Proteomes" id="UP000749646"/>
    </source>
</evidence>
<dbReference type="AlphaFoldDB" id="A0A9P6IX12"/>
<evidence type="ECO:0000313" key="2">
    <source>
        <dbReference type="EMBL" id="KAF9950964.1"/>
    </source>
</evidence>
<comment type="caution">
    <text evidence="2">The sequence shown here is derived from an EMBL/GenBank/DDBJ whole genome shotgun (WGS) entry which is preliminary data.</text>
</comment>
<feature type="region of interest" description="Disordered" evidence="1">
    <location>
        <begin position="61"/>
        <end position="98"/>
    </location>
</feature>
<accession>A0A9P6IX12</accession>
<protein>
    <submittedName>
        <fullName evidence="2">Uncharacterized protein</fullName>
    </submittedName>
</protein>
<keyword evidence="3" id="KW-1185">Reference proteome</keyword>
<dbReference type="Proteomes" id="UP000749646">
    <property type="component" value="Unassembled WGS sequence"/>
</dbReference>
<proteinExistence type="predicted"/>
<name>A0A9P6IX12_9FUNG</name>
<gene>
    <name evidence="2" type="ORF">BGZ65_006265</name>
</gene>
<dbReference type="EMBL" id="JAAAHW010007129">
    <property type="protein sequence ID" value="KAF9950964.1"/>
    <property type="molecule type" value="Genomic_DNA"/>
</dbReference>
<organism evidence="2 3">
    <name type="scientific">Modicella reniformis</name>
    <dbReference type="NCBI Taxonomy" id="1440133"/>
    <lineage>
        <taxon>Eukaryota</taxon>
        <taxon>Fungi</taxon>
        <taxon>Fungi incertae sedis</taxon>
        <taxon>Mucoromycota</taxon>
        <taxon>Mortierellomycotina</taxon>
        <taxon>Mortierellomycetes</taxon>
        <taxon>Mortierellales</taxon>
        <taxon>Mortierellaceae</taxon>
        <taxon>Modicella</taxon>
    </lineage>
</organism>
<feature type="compositionally biased region" description="Basic and acidic residues" evidence="1">
    <location>
        <begin position="64"/>
        <end position="81"/>
    </location>
</feature>